<dbReference type="EMBL" id="JAFNEN010000002">
    <property type="protein sequence ID" value="KAG8201904.1"/>
    <property type="molecule type" value="Genomic_DNA"/>
</dbReference>
<name>A0AAV6VZ87_9ARAC</name>
<protein>
    <submittedName>
        <fullName evidence="1">Uncharacterized protein</fullName>
    </submittedName>
</protein>
<evidence type="ECO:0000313" key="1">
    <source>
        <dbReference type="EMBL" id="KAG8201904.1"/>
    </source>
</evidence>
<accession>A0AAV6VZ87</accession>
<organism evidence="1 2">
    <name type="scientific">Oedothorax gibbosus</name>
    <dbReference type="NCBI Taxonomy" id="931172"/>
    <lineage>
        <taxon>Eukaryota</taxon>
        <taxon>Metazoa</taxon>
        <taxon>Ecdysozoa</taxon>
        <taxon>Arthropoda</taxon>
        <taxon>Chelicerata</taxon>
        <taxon>Arachnida</taxon>
        <taxon>Araneae</taxon>
        <taxon>Araneomorphae</taxon>
        <taxon>Entelegynae</taxon>
        <taxon>Araneoidea</taxon>
        <taxon>Linyphiidae</taxon>
        <taxon>Erigoninae</taxon>
        <taxon>Oedothorax</taxon>
    </lineage>
</organism>
<sequence length="116" mass="13464">MMFMKGGGKPREQLHLWKRNDCSCYQNKIIINADKTLKIKQQQLITPSIKTSKKTNDHRCILDPPSSHCRRFRGGIYPEVKHYHLAKNIPKKKKETAILPPLIREKSRKSSPSSIK</sequence>
<dbReference type="Proteomes" id="UP000827092">
    <property type="component" value="Unassembled WGS sequence"/>
</dbReference>
<proteinExistence type="predicted"/>
<comment type="caution">
    <text evidence="1">The sequence shown here is derived from an EMBL/GenBank/DDBJ whole genome shotgun (WGS) entry which is preliminary data.</text>
</comment>
<dbReference type="AlphaFoldDB" id="A0AAV6VZ87"/>
<reference evidence="1 2" key="1">
    <citation type="journal article" date="2022" name="Nat. Ecol. Evol.">
        <title>A masculinizing supergene underlies an exaggerated male reproductive morph in a spider.</title>
        <authorList>
            <person name="Hendrickx F."/>
            <person name="De Corte Z."/>
            <person name="Sonet G."/>
            <person name="Van Belleghem S.M."/>
            <person name="Kostlbacher S."/>
            <person name="Vangestel C."/>
        </authorList>
    </citation>
    <scope>NUCLEOTIDE SEQUENCE [LARGE SCALE GENOMIC DNA]</scope>
    <source>
        <strain evidence="1">W744_W776</strain>
    </source>
</reference>
<evidence type="ECO:0000313" key="2">
    <source>
        <dbReference type="Proteomes" id="UP000827092"/>
    </source>
</evidence>
<keyword evidence="2" id="KW-1185">Reference proteome</keyword>
<gene>
    <name evidence="1" type="ORF">JTE90_027382</name>
</gene>